<gene>
    <name evidence="1" type="primary">Acey_s0037.g3501</name>
    <name evidence="1" type="ORF">Y032_0037g3501</name>
</gene>
<comment type="caution">
    <text evidence="1">The sequence shown here is derived from an EMBL/GenBank/DDBJ whole genome shotgun (WGS) entry which is preliminary data.</text>
</comment>
<name>A0A016UKM0_9BILA</name>
<sequence>MDVLWRSPLYPIAQCLFRLFAVGVAVTSALRRISCMFHRSLWPLHVPPPEASLPRDSAPPPGAPPRVDGSNCDARVSGRLGTQSAVAVVRQRLGQVLHSHLACSVPSPPPSLVVSIATQVSVSFCRRLCLLRLISARAFLMEGTGFG</sequence>
<dbReference type="AlphaFoldDB" id="A0A016UKM0"/>
<keyword evidence="2" id="KW-1185">Reference proteome</keyword>
<reference evidence="2" key="1">
    <citation type="journal article" date="2015" name="Nat. Genet.">
        <title>The genome and transcriptome of the zoonotic hookworm Ancylostoma ceylanicum identify infection-specific gene families.</title>
        <authorList>
            <person name="Schwarz E.M."/>
            <person name="Hu Y."/>
            <person name="Antoshechkin I."/>
            <person name="Miller M.M."/>
            <person name="Sternberg P.W."/>
            <person name="Aroian R.V."/>
        </authorList>
    </citation>
    <scope>NUCLEOTIDE SEQUENCE</scope>
    <source>
        <strain evidence="2">HY135</strain>
    </source>
</reference>
<evidence type="ECO:0000313" key="1">
    <source>
        <dbReference type="EMBL" id="EYC15402.1"/>
    </source>
</evidence>
<proteinExistence type="predicted"/>
<evidence type="ECO:0000313" key="2">
    <source>
        <dbReference type="Proteomes" id="UP000024635"/>
    </source>
</evidence>
<accession>A0A016UKM0</accession>
<protein>
    <submittedName>
        <fullName evidence="1">Uncharacterized protein</fullName>
    </submittedName>
</protein>
<organism evidence="1 2">
    <name type="scientific">Ancylostoma ceylanicum</name>
    <dbReference type="NCBI Taxonomy" id="53326"/>
    <lineage>
        <taxon>Eukaryota</taxon>
        <taxon>Metazoa</taxon>
        <taxon>Ecdysozoa</taxon>
        <taxon>Nematoda</taxon>
        <taxon>Chromadorea</taxon>
        <taxon>Rhabditida</taxon>
        <taxon>Rhabditina</taxon>
        <taxon>Rhabditomorpha</taxon>
        <taxon>Strongyloidea</taxon>
        <taxon>Ancylostomatidae</taxon>
        <taxon>Ancylostomatinae</taxon>
        <taxon>Ancylostoma</taxon>
    </lineage>
</organism>
<dbReference type="Proteomes" id="UP000024635">
    <property type="component" value="Unassembled WGS sequence"/>
</dbReference>
<dbReference type="EMBL" id="JARK01001373">
    <property type="protein sequence ID" value="EYC15402.1"/>
    <property type="molecule type" value="Genomic_DNA"/>
</dbReference>